<keyword evidence="1" id="KW-0472">Membrane</keyword>
<feature type="transmembrane region" description="Helical" evidence="1">
    <location>
        <begin position="15"/>
        <end position="35"/>
    </location>
</feature>
<protein>
    <submittedName>
        <fullName evidence="3">PilX N-terminal domain-containing pilus assembly protein</fullName>
    </submittedName>
</protein>
<accession>A0ABV6IJY6</accession>
<keyword evidence="1" id="KW-0812">Transmembrane</keyword>
<reference evidence="3 4" key="1">
    <citation type="submission" date="2024-09" db="EMBL/GenBank/DDBJ databases">
        <authorList>
            <person name="Sun Q."/>
            <person name="Mori K."/>
        </authorList>
    </citation>
    <scope>NUCLEOTIDE SEQUENCE [LARGE SCALE GENOMIC DNA]</scope>
    <source>
        <strain evidence="3 4">CCM 8677</strain>
    </source>
</reference>
<proteinExistence type="predicted"/>
<gene>
    <name evidence="3" type="ORF">ACFFJH_18970</name>
</gene>
<comment type="caution">
    <text evidence="3">The sequence shown here is derived from an EMBL/GenBank/DDBJ whole genome shotgun (WGS) entry which is preliminary data.</text>
</comment>
<keyword evidence="4" id="KW-1185">Reference proteome</keyword>
<evidence type="ECO:0000256" key="1">
    <source>
        <dbReference type="SAM" id="Phobius"/>
    </source>
</evidence>
<evidence type="ECO:0000313" key="4">
    <source>
        <dbReference type="Proteomes" id="UP001589844"/>
    </source>
</evidence>
<evidence type="ECO:0000259" key="2">
    <source>
        <dbReference type="Pfam" id="PF14341"/>
    </source>
</evidence>
<name>A0ABV6IJY6_9BURK</name>
<dbReference type="Pfam" id="PF14341">
    <property type="entry name" value="PilX_N"/>
    <property type="match status" value="1"/>
</dbReference>
<dbReference type="RefSeq" id="WP_390214626.1">
    <property type="nucleotide sequence ID" value="NZ_JBHLXJ010000035.1"/>
</dbReference>
<dbReference type="InterPro" id="IPR025746">
    <property type="entry name" value="PilX_N_dom"/>
</dbReference>
<dbReference type="Proteomes" id="UP001589844">
    <property type="component" value="Unassembled WGS sequence"/>
</dbReference>
<keyword evidence="1" id="KW-1133">Transmembrane helix</keyword>
<organism evidence="3 4">
    <name type="scientific">Undibacterium danionis</name>
    <dbReference type="NCBI Taxonomy" id="1812100"/>
    <lineage>
        <taxon>Bacteria</taxon>
        <taxon>Pseudomonadati</taxon>
        <taxon>Pseudomonadota</taxon>
        <taxon>Betaproteobacteria</taxon>
        <taxon>Burkholderiales</taxon>
        <taxon>Oxalobacteraceae</taxon>
        <taxon>Undibacterium</taxon>
    </lineage>
</organism>
<evidence type="ECO:0000313" key="3">
    <source>
        <dbReference type="EMBL" id="MFC0351908.1"/>
    </source>
</evidence>
<feature type="domain" description="Type 4 fimbrial biogenesis protein PilX N-terminal" evidence="2">
    <location>
        <begin position="13"/>
        <end position="62"/>
    </location>
</feature>
<dbReference type="EMBL" id="JBHLXJ010000035">
    <property type="protein sequence ID" value="MFC0351908.1"/>
    <property type="molecule type" value="Genomic_DNA"/>
</dbReference>
<sequence>MRNYSIPRSRHEKGFVLAISMIFLIVMTLLAVSAIKRSTLDEKITANLRTQNLSFQAAEKALRFCERFLDLAAGSVTMCTAKDQSKFIPDPNPGAGPPTQWRDDNNWKAGGISQQLPDTGPNAISGLDATSQPRCLIEEWRLNPANGNRQPAWVITARAGPKIDATPSEKSENAVVWLQETIRCGNF</sequence>